<dbReference type="GO" id="GO:0004540">
    <property type="term" value="F:RNA nuclease activity"/>
    <property type="evidence" value="ECO:0007669"/>
    <property type="project" value="InterPro"/>
</dbReference>
<dbReference type="GO" id="GO:0005737">
    <property type="term" value="C:cytoplasm"/>
    <property type="evidence" value="ECO:0007669"/>
    <property type="project" value="UniProtKB-SubCell"/>
</dbReference>
<evidence type="ECO:0000256" key="8">
    <source>
        <dbReference type="ARBA" id="ARBA00022552"/>
    </source>
</evidence>
<evidence type="ECO:0000256" key="17">
    <source>
        <dbReference type="ARBA" id="ARBA00023136"/>
    </source>
</evidence>
<dbReference type="GO" id="GO:0019843">
    <property type="term" value="F:rRNA binding"/>
    <property type="evidence" value="ECO:0007669"/>
    <property type="project" value="UniProtKB-KW"/>
</dbReference>
<gene>
    <name evidence="20" type="ORF">ENV54_04540</name>
</gene>
<keyword evidence="15" id="KW-0460">Magnesium</keyword>
<keyword evidence="17" id="KW-0472">Membrane</keyword>
<evidence type="ECO:0000256" key="16">
    <source>
        <dbReference type="ARBA" id="ARBA00022884"/>
    </source>
</evidence>
<dbReference type="GO" id="GO:0006364">
    <property type="term" value="P:rRNA processing"/>
    <property type="evidence" value="ECO:0007669"/>
    <property type="project" value="UniProtKB-KW"/>
</dbReference>
<dbReference type="GO" id="GO:0004519">
    <property type="term" value="F:endonuclease activity"/>
    <property type="evidence" value="ECO:0007669"/>
    <property type="project" value="UniProtKB-KW"/>
</dbReference>
<dbReference type="GO" id="GO:0008033">
    <property type="term" value="P:tRNA processing"/>
    <property type="evidence" value="ECO:0007669"/>
    <property type="project" value="UniProtKB-KW"/>
</dbReference>
<organism evidence="20">
    <name type="scientific">Desulfomonile tiedjei</name>
    <dbReference type="NCBI Taxonomy" id="2358"/>
    <lineage>
        <taxon>Bacteria</taxon>
        <taxon>Pseudomonadati</taxon>
        <taxon>Thermodesulfobacteriota</taxon>
        <taxon>Desulfomonilia</taxon>
        <taxon>Desulfomonilales</taxon>
        <taxon>Desulfomonilaceae</taxon>
        <taxon>Desulfomonile</taxon>
    </lineage>
</organism>
<comment type="caution">
    <text evidence="20">The sequence shown here is derived from an EMBL/GenBank/DDBJ whole genome shotgun (WGS) entry which is preliminary data.</text>
</comment>
<keyword evidence="7" id="KW-0997">Cell inner membrane</keyword>
<comment type="subcellular location">
    <subcellularLocation>
        <location evidence="2">Cytoplasm</location>
    </subcellularLocation>
</comment>
<keyword evidence="11" id="KW-0479">Metal-binding</keyword>
<dbReference type="PROSITE" id="PS50126">
    <property type="entry name" value="S1"/>
    <property type="match status" value="1"/>
</dbReference>
<dbReference type="Pfam" id="PF20833">
    <property type="entry name" value="RNase_E_G_Thio"/>
    <property type="match status" value="1"/>
</dbReference>
<sequence length="678" mass="75407">MIKKMLINASNPEECRVAVVVDGVLDELDIHVRTYEATLGNIYKGVVSRVEPSLQAVFVDYGAKRNGFLSINDVHPSYFPESFESGRRRPRIQEVFKKDDHVIVQVNKEERQSKGASLTTNISLAGRYLVLMPGTDLYGVSRKIEDEKERKDLKEILKQLKPPENIGFIIRTAGMGRSKTELARDLNYLLKLWKSIENKVAQAPAPSLLHKEHDIVIRSIREHFSPDIKEILVDDKDVYKKAKDFFHEVMPKYENLVKLCQEKRPLFNKYQLEEQIEQVYSRKIKLKSGGYILIEPTEALVTVDVNSGSATRERDIEETAFRVNMEAAPEIARQLRLRDLGGIIVIDFIDMSQKKHKQDVEKSIRAELKRDRAKTKVLRISALGLLELSRQRLKSSLGTGEYLECPLCDGRGKVRSPETSALSVFRRIKSVLVKGDLHEVRVTAPARVAEYLLNNMRSHLVELENAYGARISVLVRQAIPDKEILVEAVKDEPPSLSQEQPSQPQSESGLLAKQADIEVLLPDAASPDAPTASGVKTAARRRSRKKPAQPRRSSSGAAEETQEITEASDAGEQITALPDAGESPQPPETHEVEVTTVAETQPSGEPDAPQEVAPAEAPAAESDSNTSADRSDYDPHGGSMQATDADSSDQPTSGQSGEGKRTSTRLKNFLPSDYIPVT</sequence>
<keyword evidence="14" id="KW-0378">Hydrolase</keyword>
<evidence type="ECO:0000256" key="4">
    <source>
        <dbReference type="ARBA" id="ARBA00017719"/>
    </source>
</evidence>
<comment type="similarity">
    <text evidence="3">Belongs to the RNase E/G family. RNase G subfamily.</text>
</comment>
<keyword evidence="10" id="KW-0540">Nuclease</keyword>
<dbReference type="InterPro" id="IPR003029">
    <property type="entry name" value="S1_domain"/>
</dbReference>
<dbReference type="PANTHER" id="PTHR30001">
    <property type="entry name" value="RIBONUCLEASE"/>
    <property type="match status" value="1"/>
</dbReference>
<evidence type="ECO:0000256" key="15">
    <source>
        <dbReference type="ARBA" id="ARBA00022842"/>
    </source>
</evidence>
<reference evidence="20" key="1">
    <citation type="journal article" date="2020" name="mSystems">
        <title>Genome- and Community-Level Interaction Insights into Carbon Utilization and Element Cycling Functions of Hydrothermarchaeota in Hydrothermal Sediment.</title>
        <authorList>
            <person name="Zhou Z."/>
            <person name="Liu Y."/>
            <person name="Xu W."/>
            <person name="Pan J."/>
            <person name="Luo Z.H."/>
            <person name="Li M."/>
        </authorList>
    </citation>
    <scope>NUCLEOTIDE SEQUENCE [LARGE SCALE GENOMIC DNA]</scope>
    <source>
        <strain evidence="20">SpSt-769</strain>
    </source>
</reference>
<keyword evidence="8" id="KW-0698">rRNA processing</keyword>
<evidence type="ECO:0000256" key="1">
    <source>
        <dbReference type="ARBA" id="ARBA00001946"/>
    </source>
</evidence>
<dbReference type="InterPro" id="IPR004659">
    <property type="entry name" value="RNase_E/G"/>
</dbReference>
<dbReference type="NCBIfam" id="TIGR00757">
    <property type="entry name" value="RNaseEG"/>
    <property type="match status" value="1"/>
</dbReference>
<evidence type="ECO:0000256" key="11">
    <source>
        <dbReference type="ARBA" id="ARBA00022723"/>
    </source>
</evidence>
<evidence type="ECO:0000259" key="19">
    <source>
        <dbReference type="PROSITE" id="PS50126"/>
    </source>
</evidence>
<evidence type="ECO:0000313" key="20">
    <source>
        <dbReference type="EMBL" id="HGH60549.1"/>
    </source>
</evidence>
<evidence type="ECO:0000256" key="7">
    <source>
        <dbReference type="ARBA" id="ARBA00022519"/>
    </source>
</evidence>
<keyword evidence="9" id="KW-0819">tRNA processing</keyword>
<feature type="compositionally biased region" description="Basic residues" evidence="18">
    <location>
        <begin position="538"/>
        <end position="549"/>
    </location>
</feature>
<dbReference type="AlphaFoldDB" id="A0A7C4ERQ8"/>
<dbReference type="CDD" id="cd04453">
    <property type="entry name" value="S1_RNase_E"/>
    <property type="match status" value="1"/>
</dbReference>
<feature type="compositionally biased region" description="Low complexity" evidence="18">
    <location>
        <begin position="594"/>
        <end position="621"/>
    </location>
</feature>
<evidence type="ECO:0000256" key="18">
    <source>
        <dbReference type="SAM" id="MobiDB-lite"/>
    </source>
</evidence>
<dbReference type="GO" id="GO:0016787">
    <property type="term" value="F:hydrolase activity"/>
    <property type="evidence" value="ECO:0007669"/>
    <property type="project" value="UniProtKB-KW"/>
</dbReference>
<comment type="cofactor">
    <cofactor evidence="1">
        <name>Mg(2+)</name>
        <dbReference type="ChEBI" id="CHEBI:18420"/>
    </cofactor>
</comment>
<proteinExistence type="inferred from homology"/>
<name>A0A7C4ERQ8_9BACT</name>
<dbReference type="SMART" id="SM00316">
    <property type="entry name" value="S1"/>
    <property type="match status" value="1"/>
</dbReference>
<evidence type="ECO:0000256" key="9">
    <source>
        <dbReference type="ARBA" id="ARBA00022694"/>
    </source>
</evidence>
<keyword evidence="5" id="KW-1003">Cell membrane</keyword>
<keyword evidence="13" id="KW-0255">Endonuclease</keyword>
<feature type="compositionally biased region" description="Polar residues" evidence="18">
    <location>
        <begin position="640"/>
        <end position="655"/>
    </location>
</feature>
<dbReference type="Pfam" id="PF10150">
    <property type="entry name" value="RNase_E_G"/>
    <property type="match status" value="1"/>
</dbReference>
<evidence type="ECO:0000256" key="12">
    <source>
        <dbReference type="ARBA" id="ARBA00022730"/>
    </source>
</evidence>
<dbReference type="InterPro" id="IPR048583">
    <property type="entry name" value="RNase_E_G_thioredoxin-like"/>
</dbReference>
<evidence type="ECO:0000256" key="6">
    <source>
        <dbReference type="ARBA" id="ARBA00022490"/>
    </source>
</evidence>
<dbReference type="SUPFAM" id="SSF50249">
    <property type="entry name" value="Nucleic acid-binding proteins"/>
    <property type="match status" value="1"/>
</dbReference>
<feature type="region of interest" description="Disordered" evidence="18">
    <location>
        <begin position="522"/>
        <end position="678"/>
    </location>
</feature>
<dbReference type="Gene3D" id="3.40.1260.20">
    <property type="entry name" value="Ribonuclease E, catalytic domain"/>
    <property type="match status" value="1"/>
</dbReference>
<keyword evidence="12" id="KW-0699">rRNA-binding</keyword>
<dbReference type="Pfam" id="PF00575">
    <property type="entry name" value="S1"/>
    <property type="match status" value="1"/>
</dbReference>
<feature type="domain" description="S1 motif" evidence="19">
    <location>
        <begin position="40"/>
        <end position="121"/>
    </location>
</feature>
<accession>A0A7C4ERQ8</accession>
<protein>
    <recommendedName>
        <fullName evidence="4">Ribonuclease G</fullName>
    </recommendedName>
</protein>
<dbReference type="InterPro" id="IPR019307">
    <property type="entry name" value="RNA-bd_AU-1/RNase_E/G"/>
</dbReference>
<dbReference type="GO" id="GO:0046872">
    <property type="term" value="F:metal ion binding"/>
    <property type="evidence" value="ECO:0007669"/>
    <property type="project" value="UniProtKB-KW"/>
</dbReference>
<dbReference type="Gene3D" id="2.40.50.140">
    <property type="entry name" value="Nucleic acid-binding proteins"/>
    <property type="match status" value="1"/>
</dbReference>
<evidence type="ECO:0000256" key="5">
    <source>
        <dbReference type="ARBA" id="ARBA00022475"/>
    </source>
</evidence>
<evidence type="ECO:0000256" key="3">
    <source>
        <dbReference type="ARBA" id="ARBA00005663"/>
    </source>
</evidence>
<evidence type="ECO:0000256" key="14">
    <source>
        <dbReference type="ARBA" id="ARBA00022801"/>
    </source>
</evidence>
<evidence type="ECO:0000256" key="13">
    <source>
        <dbReference type="ARBA" id="ARBA00022759"/>
    </source>
</evidence>
<dbReference type="InterPro" id="IPR012340">
    <property type="entry name" value="NA-bd_OB-fold"/>
</dbReference>
<dbReference type="EMBL" id="DTGT01000143">
    <property type="protein sequence ID" value="HGH60549.1"/>
    <property type="molecule type" value="Genomic_DNA"/>
</dbReference>
<feature type="compositionally biased region" description="Low complexity" evidence="18">
    <location>
        <begin position="522"/>
        <end position="533"/>
    </location>
</feature>
<dbReference type="PANTHER" id="PTHR30001:SF1">
    <property type="entry name" value="RIBONUCLEASE E_G-LIKE PROTEIN, CHLOROPLASTIC"/>
    <property type="match status" value="1"/>
</dbReference>
<evidence type="ECO:0000256" key="2">
    <source>
        <dbReference type="ARBA" id="ARBA00004496"/>
    </source>
</evidence>
<keyword evidence="6" id="KW-0963">Cytoplasm</keyword>
<evidence type="ECO:0000256" key="10">
    <source>
        <dbReference type="ARBA" id="ARBA00022722"/>
    </source>
</evidence>
<keyword evidence="16" id="KW-0694">RNA-binding</keyword>